<sequence length="418" mass="45860">MPGSGRNSGNGPHPLIDPSPAAAAETKSRSAKRRKLSHESPPNGFRTHLPWQRNTQTAVVRKKYVRHQPPRRTRPPEEKRQGPGRVKAGDNTKANIRPSVRPSTAEPDGNITTLSFAKTLLDKIWVRNKNQHRTQPWWRTISSLRKATSRLETLEDEERRLKSATQVPGSLSSGQYVRQRFERESQLRTEKEAWAEWIREVLLPKAYLGFSGLVRDAQFANLGVVLMGVLADIVSVTGAPKPSEESEDGLGRTKTAGGRQGQEVDATGEARRLEATSLRVTGLQSGELIERQYDSDDMGEIVERNTSDEGAKRMQIIDSNEGEEAANTQIDGGASRTASSTTSVSKKQKQKRPDTPKIRSATASAQLATGRMTVSGEAVAQGKSESATKSAEKASKPKQGKPRTKRKNAIDDLFAGLT</sequence>
<dbReference type="InterPro" id="IPR047204">
    <property type="entry name" value="RMP1_RBD"/>
</dbReference>
<name>A0A0D2FS96_9EURO</name>
<dbReference type="InterPro" id="IPR047205">
    <property type="entry name" value="RMP1"/>
</dbReference>
<dbReference type="CDD" id="cd22573">
    <property type="entry name" value="RMP1_RBD"/>
    <property type="match status" value="1"/>
</dbReference>
<dbReference type="AlphaFoldDB" id="A0A0D2FS96"/>
<dbReference type="GO" id="GO:0000466">
    <property type="term" value="P:maturation of 5.8S rRNA from tricistronic rRNA transcript (SSU-rRNA, 5.8S rRNA, LSU-rRNA)"/>
    <property type="evidence" value="ECO:0007669"/>
    <property type="project" value="TreeGrafter"/>
</dbReference>
<feature type="compositionally biased region" description="Basic residues" evidence="1">
    <location>
        <begin position="60"/>
        <end position="73"/>
    </location>
</feature>
<evidence type="ECO:0000313" key="3">
    <source>
        <dbReference type="EMBL" id="KIW71253.1"/>
    </source>
</evidence>
<gene>
    <name evidence="3" type="ORF">PV04_03438</name>
</gene>
<dbReference type="GO" id="GO:0000294">
    <property type="term" value="P:nuclear-transcribed mRNA catabolic process, RNase MRP-dependent"/>
    <property type="evidence" value="ECO:0007669"/>
    <property type="project" value="TreeGrafter"/>
</dbReference>
<feature type="compositionally biased region" description="Low complexity" evidence="1">
    <location>
        <begin position="334"/>
        <end position="345"/>
    </location>
</feature>
<reference evidence="3 4" key="1">
    <citation type="submission" date="2015-01" db="EMBL/GenBank/DDBJ databases">
        <title>The Genome Sequence of Capronia semiimmersa CBS27337.</title>
        <authorList>
            <consortium name="The Broad Institute Genomics Platform"/>
            <person name="Cuomo C."/>
            <person name="de Hoog S."/>
            <person name="Gorbushina A."/>
            <person name="Stielow B."/>
            <person name="Teixiera M."/>
            <person name="Abouelleil A."/>
            <person name="Chapman S.B."/>
            <person name="Priest M."/>
            <person name="Young S.K."/>
            <person name="Wortman J."/>
            <person name="Nusbaum C."/>
            <person name="Birren B."/>
        </authorList>
    </citation>
    <scope>NUCLEOTIDE SEQUENCE [LARGE SCALE GENOMIC DNA]</scope>
    <source>
        <strain evidence="3 4">CBS 27337</strain>
    </source>
</reference>
<keyword evidence="4" id="KW-1185">Reference proteome</keyword>
<feature type="region of interest" description="Disordered" evidence="1">
    <location>
        <begin position="1"/>
        <end position="110"/>
    </location>
</feature>
<evidence type="ECO:0000256" key="1">
    <source>
        <dbReference type="SAM" id="MobiDB-lite"/>
    </source>
</evidence>
<dbReference type="Proteomes" id="UP000054266">
    <property type="component" value="Unassembled WGS sequence"/>
</dbReference>
<proteinExistence type="predicted"/>
<dbReference type="EMBL" id="KN846957">
    <property type="protein sequence ID" value="KIW71253.1"/>
    <property type="molecule type" value="Genomic_DNA"/>
</dbReference>
<feature type="region of interest" description="Disordered" evidence="1">
    <location>
        <begin position="289"/>
        <end position="418"/>
    </location>
</feature>
<feature type="compositionally biased region" description="Basic and acidic residues" evidence="1">
    <location>
        <begin position="301"/>
        <end position="312"/>
    </location>
</feature>
<feature type="region of interest" description="Disordered" evidence="1">
    <location>
        <begin position="239"/>
        <end position="273"/>
    </location>
</feature>
<protein>
    <recommendedName>
        <fullName evidence="2">RNase MRP protein 1 RNA binding domain-containing protein</fullName>
    </recommendedName>
</protein>
<feature type="compositionally biased region" description="Polar residues" evidence="1">
    <location>
        <begin position="1"/>
        <end position="10"/>
    </location>
</feature>
<feature type="compositionally biased region" description="Basic residues" evidence="1">
    <location>
        <begin position="396"/>
        <end position="407"/>
    </location>
</feature>
<dbReference type="PANTHER" id="PTHR37792">
    <property type="entry name" value="RIBONUCLEASE MRP PROTEIN SUBUNIT RMP1"/>
    <property type="match status" value="1"/>
</dbReference>
<dbReference type="STRING" id="5601.A0A0D2FS96"/>
<dbReference type="GO" id="GO:0000172">
    <property type="term" value="C:ribonuclease MRP complex"/>
    <property type="evidence" value="ECO:0007669"/>
    <property type="project" value="InterPro"/>
</dbReference>
<evidence type="ECO:0000259" key="2">
    <source>
        <dbReference type="Pfam" id="PF20945"/>
    </source>
</evidence>
<organism evidence="3 4">
    <name type="scientific">Phialophora macrospora</name>
    <dbReference type="NCBI Taxonomy" id="1851006"/>
    <lineage>
        <taxon>Eukaryota</taxon>
        <taxon>Fungi</taxon>
        <taxon>Dikarya</taxon>
        <taxon>Ascomycota</taxon>
        <taxon>Pezizomycotina</taxon>
        <taxon>Eurotiomycetes</taxon>
        <taxon>Chaetothyriomycetidae</taxon>
        <taxon>Chaetothyriales</taxon>
        <taxon>Herpotrichiellaceae</taxon>
        <taxon>Phialophora</taxon>
    </lineage>
</organism>
<evidence type="ECO:0000313" key="4">
    <source>
        <dbReference type="Proteomes" id="UP000054266"/>
    </source>
</evidence>
<dbReference type="GO" id="GO:0042134">
    <property type="term" value="F:rRNA primary transcript binding"/>
    <property type="evidence" value="ECO:0007669"/>
    <property type="project" value="InterPro"/>
</dbReference>
<accession>A0A0D2FS96</accession>
<dbReference type="PANTHER" id="PTHR37792:SF1">
    <property type="entry name" value="RIBONUCLEASE MRP PROTEIN SUBUNIT RMP1"/>
    <property type="match status" value="1"/>
</dbReference>
<dbReference type="Pfam" id="PF20945">
    <property type="entry name" value="RMP1"/>
    <property type="match status" value="1"/>
</dbReference>
<dbReference type="HOGENOM" id="CLU_031977_2_0_1"/>
<feature type="domain" description="RNase MRP protein 1 RNA binding" evidence="2">
    <location>
        <begin position="120"/>
        <end position="231"/>
    </location>
</feature>